<dbReference type="SUPFAM" id="SSF53474">
    <property type="entry name" value="alpha/beta-Hydrolases"/>
    <property type="match status" value="1"/>
</dbReference>
<dbReference type="AlphaFoldDB" id="A0A4R3ZV63"/>
<dbReference type="EMBL" id="SMCX01000007">
    <property type="protein sequence ID" value="TCW24408.1"/>
    <property type="molecule type" value="Genomic_DNA"/>
</dbReference>
<dbReference type="InterPro" id="IPR050266">
    <property type="entry name" value="AB_hydrolase_sf"/>
</dbReference>
<reference evidence="2 3" key="1">
    <citation type="submission" date="2019-03" db="EMBL/GenBank/DDBJ databases">
        <title>Root nodule microbial communities of legume samples collected from USA, Mexico and Botswana.</title>
        <authorList>
            <person name="Hirsch A."/>
        </authorList>
    </citation>
    <scope>NUCLEOTIDE SEQUENCE [LARGE SCALE GENOMIC DNA]</scope>
    <source>
        <strain evidence="2 3">55</strain>
    </source>
</reference>
<feature type="domain" description="AB hydrolase-1" evidence="1">
    <location>
        <begin position="42"/>
        <end position="278"/>
    </location>
</feature>
<dbReference type="PANTHER" id="PTHR43798:SF5">
    <property type="entry name" value="MONOACYLGLYCEROL LIPASE ABHD6"/>
    <property type="match status" value="1"/>
</dbReference>
<dbReference type="InterPro" id="IPR000073">
    <property type="entry name" value="AB_hydrolase_1"/>
</dbReference>
<dbReference type="GO" id="GO:0046464">
    <property type="term" value="P:acylglycerol catabolic process"/>
    <property type="evidence" value="ECO:0007669"/>
    <property type="project" value="TreeGrafter"/>
</dbReference>
<gene>
    <name evidence="2" type="ORF">EDD19_107105</name>
</gene>
<dbReference type="PANTHER" id="PTHR43798">
    <property type="entry name" value="MONOACYLGLYCEROL LIPASE"/>
    <property type="match status" value="1"/>
</dbReference>
<dbReference type="GO" id="GO:0047372">
    <property type="term" value="F:monoacylglycerol lipase activity"/>
    <property type="evidence" value="ECO:0007669"/>
    <property type="project" value="TreeGrafter"/>
</dbReference>
<dbReference type="Pfam" id="PF00561">
    <property type="entry name" value="Abhydrolase_1"/>
    <property type="match status" value="1"/>
</dbReference>
<evidence type="ECO:0000313" key="2">
    <source>
        <dbReference type="EMBL" id="TCW24408.1"/>
    </source>
</evidence>
<dbReference type="PRINTS" id="PR00111">
    <property type="entry name" value="ABHYDROLASE"/>
</dbReference>
<dbReference type="InterPro" id="IPR029058">
    <property type="entry name" value="AB_hydrolase_fold"/>
</dbReference>
<evidence type="ECO:0000259" key="1">
    <source>
        <dbReference type="Pfam" id="PF00561"/>
    </source>
</evidence>
<dbReference type="PRINTS" id="PR00412">
    <property type="entry name" value="EPOXHYDRLASE"/>
</dbReference>
<keyword evidence="2" id="KW-0378">Hydrolase</keyword>
<name>A0A4R3ZV63_9ACTN</name>
<dbReference type="RefSeq" id="WP_061228369.1">
    <property type="nucleotide sequence ID" value="NZ_CP143053.1"/>
</dbReference>
<proteinExistence type="predicted"/>
<evidence type="ECO:0000313" key="3">
    <source>
        <dbReference type="Proteomes" id="UP000295805"/>
    </source>
</evidence>
<dbReference type="GO" id="GO:0016020">
    <property type="term" value="C:membrane"/>
    <property type="evidence" value="ECO:0007669"/>
    <property type="project" value="TreeGrafter"/>
</dbReference>
<protein>
    <submittedName>
        <fullName evidence="2">4,5:9,10-diseco-3-hydroxy-5,9, 17-trioxoandrosta-1(10),2-diene-4-oate hydrolase</fullName>
    </submittedName>
</protein>
<comment type="caution">
    <text evidence="2">The sequence shown here is derived from an EMBL/GenBank/DDBJ whole genome shotgun (WGS) entry which is preliminary data.</text>
</comment>
<dbReference type="InterPro" id="IPR000639">
    <property type="entry name" value="Epox_hydrolase-like"/>
</dbReference>
<organism evidence="2 3">
    <name type="scientific">Dietzia cinnamea</name>
    <dbReference type="NCBI Taxonomy" id="321318"/>
    <lineage>
        <taxon>Bacteria</taxon>
        <taxon>Bacillati</taxon>
        <taxon>Actinomycetota</taxon>
        <taxon>Actinomycetes</taxon>
        <taxon>Mycobacteriales</taxon>
        <taxon>Dietziaceae</taxon>
        <taxon>Dietzia</taxon>
    </lineage>
</organism>
<dbReference type="GeneID" id="89532287"/>
<sequence length="293" mass="32326">MSALDFESTSKTITAGRFELHYHEAGRATSAAGTAEPESAVPVLFLHGSGPGVTAWSNFSGNFPVFAERFHTILLDMPGFGKSSDLEWEKAYPMIAAEAIDAFCEAKGIEKVDIIGNSMGGNVACETALAYPDRVRKMALMGPGGLAAPLFAPDPSEGSRRLFEFLADPTDEKMSAWVDTMVGNKKVVSPELIRARTEAATAPGAVERMYSIFGSILKPENAYTPLYTRASQIRHETLLIWGRDDRMLPYEQAHFAFRQLPKAELHAFSRCGHWAMIEQKDKFERLVIDFLLN</sequence>
<dbReference type="Gene3D" id="3.40.50.1820">
    <property type="entry name" value="alpha/beta hydrolase"/>
    <property type="match status" value="1"/>
</dbReference>
<accession>A0A4R3ZV63</accession>
<dbReference type="Proteomes" id="UP000295805">
    <property type="component" value="Unassembled WGS sequence"/>
</dbReference>